<evidence type="ECO:0000256" key="1">
    <source>
        <dbReference type="SAM" id="Coils"/>
    </source>
</evidence>
<feature type="coiled-coil region" evidence="1">
    <location>
        <begin position="226"/>
        <end position="280"/>
    </location>
</feature>
<evidence type="ECO:0000313" key="3">
    <source>
        <dbReference type="EMBL" id="MCE2595770.1"/>
    </source>
</evidence>
<dbReference type="Pfam" id="PF25164">
    <property type="entry name" value="CoiA_N"/>
    <property type="match status" value="1"/>
</dbReference>
<proteinExistence type="predicted"/>
<dbReference type="RefSeq" id="WP_233053439.1">
    <property type="nucleotide sequence ID" value="NZ_JAIMJA010000013.1"/>
</dbReference>
<evidence type="ECO:0000259" key="2">
    <source>
        <dbReference type="Pfam" id="PF25164"/>
    </source>
</evidence>
<gene>
    <name evidence="3" type="ORF">K6Y31_13240</name>
</gene>
<keyword evidence="1" id="KW-0175">Coiled coil</keyword>
<comment type="caution">
    <text evidence="3">The sequence shown here is derived from an EMBL/GenBank/DDBJ whole genome shotgun (WGS) entry which is preliminary data.</text>
</comment>
<evidence type="ECO:0000313" key="4">
    <source>
        <dbReference type="Proteomes" id="UP001201273"/>
    </source>
</evidence>
<dbReference type="InterPro" id="IPR057253">
    <property type="entry name" value="CoiA-like_N"/>
</dbReference>
<dbReference type="Proteomes" id="UP001201273">
    <property type="component" value="Unassembled WGS sequence"/>
</dbReference>
<name>A0ABS8WBW7_9GAMM</name>
<organism evidence="3 4">
    <name type="scientific">Motilimonas cestriensis</name>
    <dbReference type="NCBI Taxonomy" id="2742685"/>
    <lineage>
        <taxon>Bacteria</taxon>
        <taxon>Pseudomonadati</taxon>
        <taxon>Pseudomonadota</taxon>
        <taxon>Gammaproteobacteria</taxon>
        <taxon>Alteromonadales</taxon>
        <taxon>Alteromonadales genera incertae sedis</taxon>
        <taxon>Motilimonas</taxon>
    </lineage>
</organism>
<keyword evidence="4" id="KW-1185">Reference proteome</keyword>
<protein>
    <recommendedName>
        <fullName evidence="2">Competence protein CoiA-like N-terminal domain-containing protein</fullName>
    </recommendedName>
</protein>
<feature type="domain" description="Competence protein CoiA-like N-terminal" evidence="2">
    <location>
        <begin position="31"/>
        <end position="57"/>
    </location>
</feature>
<dbReference type="EMBL" id="JAIMJA010000013">
    <property type="protein sequence ID" value="MCE2595770.1"/>
    <property type="molecule type" value="Genomic_DNA"/>
</dbReference>
<sequence>MSVLIPFALDHASNEMVFVEDVPRGAACGCVCYACKTPVIAKKGNIKQHHFAHEKGKAAALCEINLQRSLFWMSRNLFTSHQTFVTPDYDYQFSCDLGCQTATYPITKSAKVNYQQVTIPRTKITKGADVIVLEVGDYQLAVILNFLGHSYTHGYQGLPTVQINMQPLISIINEHQQNPKSAIINHLLVTTNNKKWLYHPRQKVFEDKCQALHQAQQEQALKIEKTRQQQQETQRQQAQAAALERAQQRQLEMAADLALKRQQQAQYEQAERQAQQAAIATAANKTKQRRASIVASVNAVKALGHQEAWLCERCKFARPPNDDNCHYCGGQDYKVISLSDAELALIDRKFYQWNYAELSCEVLPNEVRLVSSKPS</sequence>
<reference evidence="3 4" key="1">
    <citation type="journal article" date="2022" name="Environ. Microbiol. Rep.">
        <title>Eco-phylogenetic analyses reveal divergent evolution of vitamin B12 metabolism in the marine bacterial family 'Psychromonadaceae'.</title>
        <authorList>
            <person name="Jin X."/>
            <person name="Yang Y."/>
            <person name="Cao H."/>
            <person name="Gao B."/>
            <person name="Zhao Z."/>
        </authorList>
    </citation>
    <scope>NUCLEOTIDE SEQUENCE [LARGE SCALE GENOMIC DNA]</scope>
    <source>
        <strain evidence="3 4">MKS20</strain>
    </source>
</reference>
<accession>A0ABS8WBW7</accession>